<proteinExistence type="predicted"/>
<dbReference type="EMBL" id="CP007448">
    <property type="protein sequence ID" value="AHM73537.1"/>
    <property type="molecule type" value="Genomic_DNA"/>
</dbReference>
<dbReference type="AlphaFoldDB" id="A0A7U4GEY0"/>
<protein>
    <submittedName>
        <fullName evidence="1">Integrase</fullName>
    </submittedName>
</protein>
<evidence type="ECO:0000313" key="2">
    <source>
        <dbReference type="Proteomes" id="UP000230961"/>
    </source>
</evidence>
<evidence type="ECO:0000313" key="1">
    <source>
        <dbReference type="EMBL" id="AHM73537.1"/>
    </source>
</evidence>
<name>A0A7U4GEY0_YEREN</name>
<gene>
    <name evidence="1" type="ORF">LC20_02284</name>
</gene>
<sequence>MDFNFTFHDLKAKGVSDLEGSLSEKQAISGHKNMGQTARSDRKIKIVPVVGNQKK</sequence>
<dbReference type="KEGG" id="yel:LC20_02284"/>
<organism evidence="1 2">
    <name type="scientific">Yersinia enterocolitica LC20</name>
    <dbReference type="NCBI Taxonomy" id="1443113"/>
    <lineage>
        <taxon>Bacteria</taxon>
        <taxon>Pseudomonadati</taxon>
        <taxon>Pseudomonadota</taxon>
        <taxon>Gammaproteobacteria</taxon>
        <taxon>Enterobacterales</taxon>
        <taxon>Yersiniaceae</taxon>
        <taxon>Yersinia</taxon>
    </lineage>
</organism>
<reference evidence="1 2" key="1">
    <citation type="submission" date="2017-11" db="EMBL/GenBank/DDBJ databases">
        <title>The complete genome sequence and comparative genome analysis of Yersinia enterocolitica strain LC20.</title>
        <authorList>
            <person name="Shi G."/>
            <person name="Su M."/>
            <person name="Liang J."/>
            <person name="Gu W."/>
            <person name="Xiao Y."/>
            <person name="Zhang Z."/>
            <person name="Qiu H."/>
            <person name="Duan R."/>
            <person name="Zhang Z."/>
            <person name="Li Y."/>
            <person name="Zhang X."/>
            <person name="Ling Y."/>
            <person name="Song L."/>
            <person name="Chen M."/>
            <person name="Zhao Y."/>
            <person name="Wu J."/>
            <person name="Jing H."/>
            <person name="Xiao J."/>
            <person name="Wang X."/>
        </authorList>
    </citation>
    <scope>NUCLEOTIDE SEQUENCE [LARGE SCALE GENOMIC DNA]</scope>
    <source>
        <strain evidence="1 2">LC20</strain>
    </source>
</reference>
<dbReference type="Proteomes" id="UP000230961">
    <property type="component" value="Chromosome"/>
</dbReference>
<accession>A0A7U4GEY0</accession>